<feature type="compositionally biased region" description="Basic and acidic residues" evidence="1">
    <location>
        <begin position="63"/>
        <end position="79"/>
    </location>
</feature>
<evidence type="ECO:0000313" key="4">
    <source>
        <dbReference type="Proteomes" id="UP000315010"/>
    </source>
</evidence>
<accession>A0A5C5YUF5</accession>
<feature type="region of interest" description="Disordered" evidence="1">
    <location>
        <begin position="30"/>
        <end position="51"/>
    </location>
</feature>
<dbReference type="AlphaFoldDB" id="A0A5C5YUF5"/>
<evidence type="ECO:0000313" key="3">
    <source>
        <dbReference type="EMBL" id="TWT78659.1"/>
    </source>
</evidence>
<comment type="caution">
    <text evidence="3">The sequence shown here is derived from an EMBL/GenBank/DDBJ whole genome shotgun (WGS) entry which is preliminary data.</text>
</comment>
<keyword evidence="4" id="KW-1185">Reference proteome</keyword>
<evidence type="ECO:0000256" key="1">
    <source>
        <dbReference type="SAM" id="MobiDB-lite"/>
    </source>
</evidence>
<gene>
    <name evidence="3" type="ORF">CA13_00550</name>
    <name evidence="2" type="ORF">CA13_73840</name>
</gene>
<evidence type="ECO:0000313" key="2">
    <source>
        <dbReference type="EMBL" id="TWT75734.1"/>
    </source>
</evidence>
<dbReference type="EMBL" id="SJPJ01000001">
    <property type="protein sequence ID" value="TWT78659.1"/>
    <property type="molecule type" value="Genomic_DNA"/>
</dbReference>
<name>A0A5C5YUF5_9BACT</name>
<organism evidence="3 4">
    <name type="scientific">Novipirellula herctigrandis</name>
    <dbReference type="NCBI Taxonomy" id="2527986"/>
    <lineage>
        <taxon>Bacteria</taxon>
        <taxon>Pseudomonadati</taxon>
        <taxon>Planctomycetota</taxon>
        <taxon>Planctomycetia</taxon>
        <taxon>Pirellulales</taxon>
        <taxon>Pirellulaceae</taxon>
        <taxon>Novipirellula</taxon>
    </lineage>
</organism>
<feature type="region of interest" description="Disordered" evidence="1">
    <location>
        <begin position="63"/>
        <end position="94"/>
    </location>
</feature>
<sequence>MSQTIALIEKLFDVAKRHAGSVLRTGHVVEKKRTQKRRNTARDQSVGTWKPIEPLQKSAALSHRDHFEQHTTSESKVENPKGSVAASGLLEQRI</sequence>
<reference evidence="3 4" key="1">
    <citation type="submission" date="2019-02" db="EMBL/GenBank/DDBJ databases">
        <title>Deep-cultivation of Planctomycetes and their phenomic and genomic characterization uncovers novel biology.</title>
        <authorList>
            <person name="Wiegand S."/>
            <person name="Jogler M."/>
            <person name="Boedeker C."/>
            <person name="Pinto D."/>
            <person name="Vollmers J."/>
            <person name="Rivas-Marin E."/>
            <person name="Kohn T."/>
            <person name="Peeters S.H."/>
            <person name="Heuer A."/>
            <person name="Rast P."/>
            <person name="Oberbeckmann S."/>
            <person name="Bunk B."/>
            <person name="Jeske O."/>
            <person name="Meyerdierks A."/>
            <person name="Storesund J.E."/>
            <person name="Kallscheuer N."/>
            <person name="Luecker S."/>
            <person name="Lage O.M."/>
            <person name="Pohl T."/>
            <person name="Merkel B.J."/>
            <person name="Hornburger P."/>
            <person name="Mueller R.-W."/>
            <person name="Bruemmer F."/>
            <person name="Labrenz M."/>
            <person name="Spormann A.M."/>
            <person name="Op Den Camp H."/>
            <person name="Overmann J."/>
            <person name="Amann R."/>
            <person name="Jetten M.S.M."/>
            <person name="Mascher T."/>
            <person name="Medema M.H."/>
            <person name="Devos D.P."/>
            <person name="Kaster A.-K."/>
            <person name="Ovreas L."/>
            <person name="Rohde M."/>
            <person name="Galperin M.Y."/>
            <person name="Jogler C."/>
        </authorList>
    </citation>
    <scope>NUCLEOTIDE SEQUENCE [LARGE SCALE GENOMIC DNA]</scope>
    <source>
        <strain evidence="3 4">CA13</strain>
    </source>
</reference>
<protein>
    <submittedName>
        <fullName evidence="3">Uncharacterized protein</fullName>
    </submittedName>
</protein>
<dbReference type="Proteomes" id="UP000315010">
    <property type="component" value="Unassembled WGS sequence"/>
</dbReference>
<proteinExistence type="predicted"/>
<dbReference type="EMBL" id="SJPJ01000005">
    <property type="protein sequence ID" value="TWT75734.1"/>
    <property type="molecule type" value="Genomic_DNA"/>
</dbReference>